<feature type="compositionally biased region" description="Low complexity" evidence="1">
    <location>
        <begin position="1"/>
        <end position="16"/>
    </location>
</feature>
<comment type="caution">
    <text evidence="2">The sequence shown here is derived from an EMBL/GenBank/DDBJ whole genome shotgun (WGS) entry which is preliminary data.</text>
</comment>
<name>A0A7J7VYQ1_MYOMY</name>
<accession>A0A7J7VYQ1</accession>
<organism evidence="2 3">
    <name type="scientific">Myotis myotis</name>
    <name type="common">Greater mouse-eared bat</name>
    <name type="synonym">Vespertilio myotis</name>
    <dbReference type="NCBI Taxonomy" id="51298"/>
    <lineage>
        <taxon>Eukaryota</taxon>
        <taxon>Metazoa</taxon>
        <taxon>Chordata</taxon>
        <taxon>Craniata</taxon>
        <taxon>Vertebrata</taxon>
        <taxon>Euteleostomi</taxon>
        <taxon>Mammalia</taxon>
        <taxon>Eutheria</taxon>
        <taxon>Laurasiatheria</taxon>
        <taxon>Chiroptera</taxon>
        <taxon>Yangochiroptera</taxon>
        <taxon>Vespertilionidae</taxon>
        <taxon>Myotis</taxon>
    </lineage>
</organism>
<keyword evidence="3" id="KW-1185">Reference proteome</keyword>
<gene>
    <name evidence="2" type="ORF">mMyoMyo1_012260</name>
</gene>
<feature type="region of interest" description="Disordered" evidence="1">
    <location>
        <begin position="1"/>
        <end position="125"/>
    </location>
</feature>
<evidence type="ECO:0000313" key="2">
    <source>
        <dbReference type="EMBL" id="KAF6330262.1"/>
    </source>
</evidence>
<sequence>MSSRLSPESCRSSEPLGSRCKRVQAWDKSTPRKSVGSARRRGHLGTERPRGRKIASGQAGKRRARAATRSAPRSSQAAAEAGVILSLMHDLGSDRRGGSRGPCAPPSASSRAALLAEPQQAGSAG</sequence>
<dbReference type="Proteomes" id="UP000527355">
    <property type="component" value="Unassembled WGS sequence"/>
</dbReference>
<evidence type="ECO:0000256" key="1">
    <source>
        <dbReference type="SAM" id="MobiDB-lite"/>
    </source>
</evidence>
<feature type="compositionally biased region" description="Low complexity" evidence="1">
    <location>
        <begin position="67"/>
        <end position="82"/>
    </location>
</feature>
<evidence type="ECO:0000313" key="3">
    <source>
        <dbReference type="Proteomes" id="UP000527355"/>
    </source>
</evidence>
<reference evidence="2 3" key="1">
    <citation type="journal article" date="2020" name="Nature">
        <title>Six reference-quality genomes reveal evolution of bat adaptations.</title>
        <authorList>
            <person name="Jebb D."/>
            <person name="Huang Z."/>
            <person name="Pippel M."/>
            <person name="Hughes G.M."/>
            <person name="Lavrichenko K."/>
            <person name="Devanna P."/>
            <person name="Winkler S."/>
            <person name="Jermiin L.S."/>
            <person name="Skirmuntt E.C."/>
            <person name="Katzourakis A."/>
            <person name="Burkitt-Gray L."/>
            <person name="Ray D.A."/>
            <person name="Sullivan K.A.M."/>
            <person name="Roscito J.G."/>
            <person name="Kirilenko B.M."/>
            <person name="Davalos L.M."/>
            <person name="Corthals A.P."/>
            <person name="Power M.L."/>
            <person name="Jones G."/>
            <person name="Ransome R.D."/>
            <person name="Dechmann D.K.N."/>
            <person name="Locatelli A.G."/>
            <person name="Puechmaille S.J."/>
            <person name="Fedrigo O."/>
            <person name="Jarvis E.D."/>
            <person name="Hiller M."/>
            <person name="Vernes S.C."/>
            <person name="Myers E.W."/>
            <person name="Teeling E.C."/>
        </authorList>
    </citation>
    <scope>NUCLEOTIDE SEQUENCE [LARGE SCALE GENOMIC DNA]</scope>
    <source>
        <strain evidence="2">MMyoMyo1</strain>
        <tissue evidence="2">Flight muscle</tissue>
    </source>
</reference>
<dbReference type="EMBL" id="JABWUV010000009">
    <property type="protein sequence ID" value="KAF6330262.1"/>
    <property type="molecule type" value="Genomic_DNA"/>
</dbReference>
<dbReference type="AlphaFoldDB" id="A0A7J7VYQ1"/>
<proteinExistence type="predicted"/>
<protein>
    <submittedName>
        <fullName evidence="2">Uncharacterized protein</fullName>
    </submittedName>
</protein>